<organism evidence="1">
    <name type="scientific">Methyloraptor flagellatus</name>
    <dbReference type="NCBI Taxonomy" id="3162530"/>
    <lineage>
        <taxon>Bacteria</taxon>
        <taxon>Pseudomonadati</taxon>
        <taxon>Pseudomonadota</taxon>
        <taxon>Alphaproteobacteria</taxon>
        <taxon>Hyphomicrobiales</taxon>
        <taxon>Ancalomicrobiaceae</taxon>
        <taxon>Methyloraptor</taxon>
    </lineage>
</organism>
<evidence type="ECO:0000313" key="1">
    <source>
        <dbReference type="EMBL" id="XBY44996.1"/>
    </source>
</evidence>
<sequence>MQHICGCWSYDREANCLINVITEEKIHYRDRLEWHKSRAVSQIHRLVYVSGKTEAPIFVSYDLEREYPEKDQDPSYAVTYSTHIYTVDFSLTIEAMDTNATTLPFGLWQRLCEAAPQALLFWPERWPHTEDDSGGPDLSRPNTDQSRKVVLVGAWRNARWVPDGRSIHECDTRATPEERAADFYLLPREHWDLPAPNAPPPPALQFNVPRADKLASLKLENWPDEAAAFQYLRDHGVLLPEPWWRPREARPEAWSIEDIPHCRSETDFRFFAFLDHLQFKNGHGRNVVLYDFAGATSMGGFFSSTELVAQHIDKSLDSIFRINNQKNTGSTRFIERTPSMSLDSTPLTDL</sequence>
<dbReference type="RefSeq" id="WP_407050089.1">
    <property type="nucleotide sequence ID" value="NZ_CP158568.1"/>
</dbReference>
<dbReference type="EMBL" id="CP158568">
    <property type="protein sequence ID" value="XBY44996.1"/>
    <property type="molecule type" value="Genomic_DNA"/>
</dbReference>
<proteinExistence type="predicted"/>
<name>A0AAU7XAX0_9HYPH</name>
<dbReference type="KEGG" id="mflg:ABS361_01445"/>
<dbReference type="AlphaFoldDB" id="A0AAU7XAX0"/>
<accession>A0AAU7XAX0</accession>
<protein>
    <submittedName>
        <fullName evidence="1">Uncharacterized protein</fullName>
    </submittedName>
</protein>
<gene>
    <name evidence="1" type="ORF">ABS361_01445</name>
</gene>
<reference evidence="1" key="1">
    <citation type="submission" date="2024-06" db="EMBL/GenBank/DDBJ databases">
        <title>Methylostella associata gen. nov., sp. nov., a novel Ancalomicrobiaceae-affiliated facultatively methylotrophic bacteria that feed on methanotrophs of the genus Methylococcus.</title>
        <authorList>
            <person name="Saltykova V."/>
            <person name="Danilova O.V."/>
            <person name="Oshkin I.Y."/>
            <person name="Belova S.E."/>
            <person name="Pimenov N.V."/>
            <person name="Dedysh S.N."/>
        </authorList>
    </citation>
    <scope>NUCLEOTIDE SEQUENCE</scope>
    <source>
        <strain evidence="1">S20</strain>
    </source>
</reference>